<dbReference type="PANTHER" id="PTHR37306">
    <property type="entry name" value="COLICIN V PRODUCTION PROTEIN"/>
    <property type="match status" value="1"/>
</dbReference>
<accession>A0A2W7N6X4</accession>
<dbReference type="EMBL" id="QKZK01000015">
    <property type="protein sequence ID" value="PZX15861.1"/>
    <property type="molecule type" value="Genomic_DNA"/>
</dbReference>
<keyword evidence="2 5" id="KW-0812">Transmembrane</keyword>
<protein>
    <submittedName>
        <fullName evidence="6">Membrane protein required for colicin V production</fullName>
    </submittedName>
</protein>
<dbReference type="Proteomes" id="UP000249239">
    <property type="component" value="Unassembled WGS sequence"/>
</dbReference>
<dbReference type="GO" id="GO:0009403">
    <property type="term" value="P:toxin biosynthetic process"/>
    <property type="evidence" value="ECO:0007669"/>
    <property type="project" value="InterPro"/>
</dbReference>
<proteinExistence type="predicted"/>
<evidence type="ECO:0000313" key="6">
    <source>
        <dbReference type="EMBL" id="PZX15861.1"/>
    </source>
</evidence>
<evidence type="ECO:0000256" key="2">
    <source>
        <dbReference type="ARBA" id="ARBA00022692"/>
    </source>
</evidence>
<gene>
    <name evidence="6" type="ORF">LX69_02049</name>
</gene>
<dbReference type="PANTHER" id="PTHR37306:SF1">
    <property type="entry name" value="COLICIN V PRODUCTION PROTEIN"/>
    <property type="match status" value="1"/>
</dbReference>
<evidence type="ECO:0000313" key="7">
    <source>
        <dbReference type="Proteomes" id="UP000249239"/>
    </source>
</evidence>
<comment type="subcellular location">
    <subcellularLocation>
        <location evidence="1">Membrane</location>
        <topology evidence="1">Multi-pass membrane protein</topology>
    </subcellularLocation>
</comment>
<keyword evidence="4 5" id="KW-0472">Membrane</keyword>
<evidence type="ECO:0000256" key="4">
    <source>
        <dbReference type="ARBA" id="ARBA00023136"/>
    </source>
</evidence>
<name>A0A2W7N6X4_9BACT</name>
<feature type="transmembrane region" description="Helical" evidence="5">
    <location>
        <begin position="101"/>
        <end position="127"/>
    </location>
</feature>
<dbReference type="InterPro" id="IPR003825">
    <property type="entry name" value="Colicin-V_CvpA"/>
</dbReference>
<organism evidence="6 7">
    <name type="scientific">Breznakibacter xylanolyticus</name>
    <dbReference type="NCBI Taxonomy" id="990"/>
    <lineage>
        <taxon>Bacteria</taxon>
        <taxon>Pseudomonadati</taxon>
        <taxon>Bacteroidota</taxon>
        <taxon>Bacteroidia</taxon>
        <taxon>Marinilabiliales</taxon>
        <taxon>Marinilabiliaceae</taxon>
        <taxon>Breznakibacter</taxon>
    </lineage>
</organism>
<dbReference type="OrthoDB" id="9799585at2"/>
<comment type="caution">
    <text evidence="6">The sequence shown here is derived from an EMBL/GenBank/DDBJ whole genome shotgun (WGS) entry which is preliminary data.</text>
</comment>
<keyword evidence="3 5" id="KW-1133">Transmembrane helix</keyword>
<sequence>MPISIFDIIVGGLLIWGIVKGFQNGFIIELSSLAALVIGILGAMFLSNHADAWVRQWCDFEYTGIIVFLLIFIGIIIGMNLLAVALTKVIEITALNLVNRLLGAIFSVTVFAFIISVFVSIMTFFQWDTKLIPDKEKEKSYLYQPITNFAPSIFPYFRFLSDDDEEETKPSDQIICAIANREPSH</sequence>
<dbReference type="RefSeq" id="WP_111445907.1">
    <property type="nucleotide sequence ID" value="NZ_QKZK01000015.1"/>
</dbReference>
<feature type="transmembrane region" description="Helical" evidence="5">
    <location>
        <begin position="65"/>
        <end position="89"/>
    </location>
</feature>
<feature type="transmembrane region" description="Helical" evidence="5">
    <location>
        <begin position="26"/>
        <end position="45"/>
    </location>
</feature>
<dbReference type="GO" id="GO:0016020">
    <property type="term" value="C:membrane"/>
    <property type="evidence" value="ECO:0007669"/>
    <property type="project" value="UniProtKB-SubCell"/>
</dbReference>
<keyword evidence="7" id="KW-1185">Reference proteome</keyword>
<dbReference type="Pfam" id="PF02674">
    <property type="entry name" value="Colicin_V"/>
    <property type="match status" value="1"/>
</dbReference>
<reference evidence="6 7" key="1">
    <citation type="submission" date="2018-06" db="EMBL/GenBank/DDBJ databases">
        <title>Genomic Encyclopedia of Archaeal and Bacterial Type Strains, Phase II (KMG-II): from individual species to whole genera.</title>
        <authorList>
            <person name="Goeker M."/>
        </authorList>
    </citation>
    <scope>NUCLEOTIDE SEQUENCE [LARGE SCALE GENOMIC DNA]</scope>
    <source>
        <strain evidence="6 7">DSM 6779</strain>
    </source>
</reference>
<evidence type="ECO:0000256" key="3">
    <source>
        <dbReference type="ARBA" id="ARBA00022989"/>
    </source>
</evidence>
<dbReference type="AlphaFoldDB" id="A0A2W7N6X4"/>
<evidence type="ECO:0000256" key="1">
    <source>
        <dbReference type="ARBA" id="ARBA00004141"/>
    </source>
</evidence>
<evidence type="ECO:0000256" key="5">
    <source>
        <dbReference type="SAM" id="Phobius"/>
    </source>
</evidence>